<feature type="compositionally biased region" description="Low complexity" evidence="1">
    <location>
        <begin position="298"/>
        <end position="324"/>
    </location>
</feature>
<dbReference type="AlphaFoldDB" id="A0A4P9ZZ47"/>
<feature type="compositionally biased region" description="Polar residues" evidence="1">
    <location>
        <begin position="107"/>
        <end position="120"/>
    </location>
</feature>
<proteinExistence type="predicted"/>
<keyword evidence="2" id="KW-1133">Transmembrane helix</keyword>
<protein>
    <submittedName>
        <fullName evidence="3">Uncharacterized protein</fullName>
    </submittedName>
</protein>
<feature type="transmembrane region" description="Helical" evidence="2">
    <location>
        <begin position="185"/>
        <end position="205"/>
    </location>
</feature>
<evidence type="ECO:0000313" key="3">
    <source>
        <dbReference type="EMBL" id="RKP38983.1"/>
    </source>
</evidence>
<dbReference type="EMBL" id="ML002310">
    <property type="protein sequence ID" value="RKP38983.1"/>
    <property type="molecule type" value="Genomic_DNA"/>
</dbReference>
<dbReference type="OrthoDB" id="10267206at2759"/>
<evidence type="ECO:0000256" key="2">
    <source>
        <dbReference type="SAM" id="Phobius"/>
    </source>
</evidence>
<feature type="region of interest" description="Disordered" evidence="1">
    <location>
        <begin position="242"/>
        <end position="324"/>
    </location>
</feature>
<keyword evidence="2" id="KW-0812">Transmembrane</keyword>
<gene>
    <name evidence="3" type="ORF">BJ085DRAFT_28295</name>
</gene>
<feature type="region of interest" description="Disordered" evidence="1">
    <location>
        <begin position="31"/>
        <end position="120"/>
    </location>
</feature>
<name>A0A4P9ZZ47_9FUNG</name>
<keyword evidence="4" id="KW-1185">Reference proteome</keyword>
<sequence length="393" mass="42510">MPTFRQLWTGSGHLPLQSLRRGLAAHESQEHILGPTRYQPISTRLSGSPPSRPLSESTAATQRPETIPPSTPTALPVDNATPSNTTTTPTSTTSTTTPPASPRTRMPPQTNPTGSTTPFLRTTTVTSTEAGRSEEHATAIAEFEGILRQRRKAIIYRRLAIVAVATGIYAIVLGYTLATQDQKPSYLWGFAILLAIFYQLVYLSLRRELKLLNHELTMFKDSLDQPRTSVTVYANRFNTLTSGLHQPHPDDVLPPPPPCYAEAQLQPPAYTPKPIEASSPPTFLNNLGVNHHHYSGDTSPPNTTPTTSPATVSSEATSYSYSSSPPLAVGLRSLPSLPLNSSASPTPPISHGHETAPSGSGDDDDHHLLSPPSPTHPYPGYSLDDQPPQYRTL</sequence>
<accession>A0A4P9ZZ47</accession>
<feature type="compositionally biased region" description="Polar residues" evidence="1">
    <location>
        <begin position="279"/>
        <end position="288"/>
    </location>
</feature>
<organism evidence="3 4">
    <name type="scientific">Dimargaris cristalligena</name>
    <dbReference type="NCBI Taxonomy" id="215637"/>
    <lineage>
        <taxon>Eukaryota</taxon>
        <taxon>Fungi</taxon>
        <taxon>Fungi incertae sedis</taxon>
        <taxon>Zoopagomycota</taxon>
        <taxon>Kickxellomycotina</taxon>
        <taxon>Dimargaritomycetes</taxon>
        <taxon>Dimargaritales</taxon>
        <taxon>Dimargaritaceae</taxon>
        <taxon>Dimargaris</taxon>
    </lineage>
</organism>
<evidence type="ECO:0000313" key="4">
    <source>
        <dbReference type="Proteomes" id="UP000268162"/>
    </source>
</evidence>
<feature type="transmembrane region" description="Helical" evidence="2">
    <location>
        <begin position="159"/>
        <end position="179"/>
    </location>
</feature>
<evidence type="ECO:0000256" key="1">
    <source>
        <dbReference type="SAM" id="MobiDB-lite"/>
    </source>
</evidence>
<feature type="compositionally biased region" description="Low complexity" evidence="1">
    <location>
        <begin position="42"/>
        <end position="57"/>
    </location>
</feature>
<reference evidence="4" key="1">
    <citation type="journal article" date="2018" name="Nat. Microbiol.">
        <title>Leveraging single-cell genomics to expand the fungal tree of life.</title>
        <authorList>
            <person name="Ahrendt S.R."/>
            <person name="Quandt C.A."/>
            <person name="Ciobanu D."/>
            <person name="Clum A."/>
            <person name="Salamov A."/>
            <person name="Andreopoulos B."/>
            <person name="Cheng J.F."/>
            <person name="Woyke T."/>
            <person name="Pelin A."/>
            <person name="Henrissat B."/>
            <person name="Reynolds N.K."/>
            <person name="Benny G.L."/>
            <person name="Smith M.E."/>
            <person name="James T.Y."/>
            <person name="Grigoriev I.V."/>
        </authorList>
    </citation>
    <scope>NUCLEOTIDE SEQUENCE [LARGE SCALE GENOMIC DNA]</scope>
    <source>
        <strain evidence="4">RSA 468</strain>
    </source>
</reference>
<keyword evidence="2" id="KW-0472">Membrane</keyword>
<feature type="compositionally biased region" description="Low complexity" evidence="1">
    <location>
        <begin position="79"/>
        <end position="104"/>
    </location>
</feature>
<feature type="region of interest" description="Disordered" evidence="1">
    <location>
        <begin position="338"/>
        <end position="393"/>
    </location>
</feature>
<dbReference type="Proteomes" id="UP000268162">
    <property type="component" value="Unassembled WGS sequence"/>
</dbReference>